<feature type="domain" description="N-acetyltransferase ESCO zinc-finger" evidence="10">
    <location>
        <begin position="3"/>
        <end position="39"/>
    </location>
</feature>
<gene>
    <name evidence="12" type="ORF">K490DRAFT_11593</name>
</gene>
<feature type="non-terminal residue" evidence="12">
    <location>
        <position position="244"/>
    </location>
</feature>
<evidence type="ECO:0000256" key="3">
    <source>
        <dbReference type="ARBA" id="ARBA00022679"/>
    </source>
</evidence>
<evidence type="ECO:0000259" key="10">
    <source>
        <dbReference type="Pfam" id="PF13878"/>
    </source>
</evidence>
<dbReference type="GO" id="GO:0000785">
    <property type="term" value="C:chromatin"/>
    <property type="evidence" value="ECO:0007669"/>
    <property type="project" value="TreeGrafter"/>
</dbReference>
<keyword evidence="7" id="KW-0539">Nucleus</keyword>
<evidence type="ECO:0000256" key="5">
    <source>
        <dbReference type="ARBA" id="ARBA00022771"/>
    </source>
</evidence>
<comment type="caution">
    <text evidence="12">The sequence shown here is derived from an EMBL/GenBank/DDBJ whole genome shotgun (WGS) entry which is preliminary data.</text>
</comment>
<evidence type="ECO:0000259" key="11">
    <source>
        <dbReference type="Pfam" id="PF13880"/>
    </source>
</evidence>
<feature type="non-terminal residue" evidence="12">
    <location>
        <position position="1"/>
    </location>
</feature>
<organism evidence="12 13">
    <name type="scientific">Saccharata proteae CBS 121410</name>
    <dbReference type="NCBI Taxonomy" id="1314787"/>
    <lineage>
        <taxon>Eukaryota</taxon>
        <taxon>Fungi</taxon>
        <taxon>Dikarya</taxon>
        <taxon>Ascomycota</taxon>
        <taxon>Pezizomycotina</taxon>
        <taxon>Dothideomycetes</taxon>
        <taxon>Dothideomycetes incertae sedis</taxon>
        <taxon>Botryosphaeriales</taxon>
        <taxon>Saccharataceae</taxon>
        <taxon>Saccharata</taxon>
    </lineage>
</organism>
<name>A0A9P4HRP4_9PEZI</name>
<dbReference type="AlphaFoldDB" id="A0A9P4HRP4"/>
<evidence type="ECO:0000256" key="9">
    <source>
        <dbReference type="ARBA" id="ARBA00023315"/>
    </source>
</evidence>
<dbReference type="PANTHER" id="PTHR45884">
    <property type="entry name" value="N-ACETYLTRANSFERASE ECO"/>
    <property type="match status" value="1"/>
</dbReference>
<evidence type="ECO:0000256" key="8">
    <source>
        <dbReference type="ARBA" id="ARBA00023306"/>
    </source>
</evidence>
<reference evidence="12" key="1">
    <citation type="journal article" date="2020" name="Stud. Mycol.">
        <title>101 Dothideomycetes genomes: a test case for predicting lifestyles and emergence of pathogens.</title>
        <authorList>
            <person name="Haridas S."/>
            <person name="Albert R."/>
            <person name="Binder M."/>
            <person name="Bloem J."/>
            <person name="Labutti K."/>
            <person name="Salamov A."/>
            <person name="Andreopoulos B."/>
            <person name="Baker S."/>
            <person name="Barry K."/>
            <person name="Bills G."/>
            <person name="Bluhm B."/>
            <person name="Cannon C."/>
            <person name="Castanera R."/>
            <person name="Culley D."/>
            <person name="Daum C."/>
            <person name="Ezra D."/>
            <person name="Gonzalez J."/>
            <person name="Henrissat B."/>
            <person name="Kuo A."/>
            <person name="Liang C."/>
            <person name="Lipzen A."/>
            <person name="Lutzoni F."/>
            <person name="Magnuson J."/>
            <person name="Mondo S."/>
            <person name="Nolan M."/>
            <person name="Ohm R."/>
            <person name="Pangilinan J."/>
            <person name="Park H.-J."/>
            <person name="Ramirez L."/>
            <person name="Alfaro M."/>
            <person name="Sun H."/>
            <person name="Tritt A."/>
            <person name="Yoshinaga Y."/>
            <person name="Zwiers L.-H."/>
            <person name="Turgeon B."/>
            <person name="Goodwin S."/>
            <person name="Spatafora J."/>
            <person name="Crous P."/>
            <person name="Grigoriev I."/>
        </authorList>
    </citation>
    <scope>NUCLEOTIDE SEQUENCE</scope>
    <source>
        <strain evidence="12">CBS 121410</strain>
    </source>
</reference>
<comment type="subcellular location">
    <subcellularLocation>
        <location evidence="1">Nucleus</location>
    </subcellularLocation>
</comment>
<dbReference type="GO" id="GO:0061733">
    <property type="term" value="F:protein-lysine-acetyltransferase activity"/>
    <property type="evidence" value="ECO:0007669"/>
    <property type="project" value="TreeGrafter"/>
</dbReference>
<evidence type="ECO:0000313" key="13">
    <source>
        <dbReference type="Proteomes" id="UP000799776"/>
    </source>
</evidence>
<dbReference type="GO" id="GO:0005634">
    <property type="term" value="C:nucleus"/>
    <property type="evidence" value="ECO:0007669"/>
    <property type="project" value="UniProtKB-SubCell"/>
</dbReference>
<evidence type="ECO:0000313" key="12">
    <source>
        <dbReference type="EMBL" id="KAF2085392.1"/>
    </source>
</evidence>
<comment type="similarity">
    <text evidence="2">Belongs to the acetyltransferase family. ECO subfamily.</text>
</comment>
<keyword evidence="13" id="KW-1185">Reference proteome</keyword>
<keyword evidence="9" id="KW-0012">Acyltransferase</keyword>
<feature type="domain" description="N-acetyltransferase ESCO acetyl-transferase" evidence="11">
    <location>
        <begin position="186"/>
        <end position="244"/>
    </location>
</feature>
<dbReference type="GO" id="GO:0008270">
    <property type="term" value="F:zinc ion binding"/>
    <property type="evidence" value="ECO:0007669"/>
    <property type="project" value="UniProtKB-KW"/>
</dbReference>
<dbReference type="Proteomes" id="UP000799776">
    <property type="component" value="Unassembled WGS sequence"/>
</dbReference>
<dbReference type="EMBL" id="ML978731">
    <property type="protein sequence ID" value="KAF2085392.1"/>
    <property type="molecule type" value="Genomic_DNA"/>
</dbReference>
<sequence>LTQLILDLGGRTQKKCKECGMEYVPSNSEDVAAHKKFHRTSIEGVDLGKLFLSRLGEKNKMWTGDDGALIAVVTRQDPLYMRIKAKAVLDVVNEELGAAPMTDEEVWDQVVTGNADDSPYTREHRNKIYLYIDGSKCVGALLGQRLVEAHRIITEEPPRDEQPSDMPWARPPVARIPADTESQAPPTFLGISRVWTAKNHRRRNIAHTLCHTATKTFFLGQPLPKDSVAFSQPTNLGRKLAAKF</sequence>
<proteinExistence type="inferred from homology"/>
<evidence type="ECO:0000256" key="7">
    <source>
        <dbReference type="ARBA" id="ARBA00023242"/>
    </source>
</evidence>
<evidence type="ECO:0000256" key="6">
    <source>
        <dbReference type="ARBA" id="ARBA00022833"/>
    </source>
</evidence>
<evidence type="ECO:0000256" key="1">
    <source>
        <dbReference type="ARBA" id="ARBA00004123"/>
    </source>
</evidence>
<dbReference type="Pfam" id="PF13878">
    <property type="entry name" value="zf-C2H2_3"/>
    <property type="match status" value="1"/>
</dbReference>
<accession>A0A9P4HRP4</accession>
<dbReference type="GO" id="GO:0007064">
    <property type="term" value="P:mitotic sister chromatid cohesion"/>
    <property type="evidence" value="ECO:0007669"/>
    <property type="project" value="TreeGrafter"/>
</dbReference>
<protein>
    <submittedName>
        <fullName evidence="12">Uncharacterized protein</fullName>
    </submittedName>
</protein>
<keyword evidence="8" id="KW-0131">Cell cycle</keyword>
<keyword evidence="5" id="KW-0863">Zinc-finger</keyword>
<keyword evidence="3" id="KW-0808">Transferase</keyword>
<keyword evidence="6" id="KW-0862">Zinc</keyword>
<dbReference type="InterPro" id="IPR028009">
    <property type="entry name" value="ESCO_Acetyltransf_dom"/>
</dbReference>
<evidence type="ECO:0000256" key="2">
    <source>
        <dbReference type="ARBA" id="ARBA00005816"/>
    </source>
</evidence>
<dbReference type="Pfam" id="PF13880">
    <property type="entry name" value="Acetyltransf_13"/>
    <property type="match status" value="1"/>
</dbReference>
<dbReference type="OrthoDB" id="428854at2759"/>
<dbReference type="InterPro" id="IPR028005">
    <property type="entry name" value="AcTrfase_ESCO_Znf_dom"/>
</dbReference>
<keyword evidence="4" id="KW-0479">Metal-binding</keyword>
<evidence type="ECO:0000256" key="4">
    <source>
        <dbReference type="ARBA" id="ARBA00022723"/>
    </source>
</evidence>
<dbReference type="PANTHER" id="PTHR45884:SF2">
    <property type="entry name" value="N-ACETYLTRANSFERASE ECO"/>
    <property type="match status" value="1"/>
</dbReference>